<feature type="region of interest" description="Disordered" evidence="1">
    <location>
        <begin position="78"/>
        <end position="100"/>
    </location>
</feature>
<accession>A0A397BDF8</accession>
<dbReference type="EMBL" id="QUSZ01003390">
    <property type="protein sequence ID" value="RHY18621.1"/>
    <property type="molecule type" value="Genomic_DNA"/>
</dbReference>
<reference evidence="2 3" key="1">
    <citation type="submission" date="2018-08" db="EMBL/GenBank/DDBJ databases">
        <title>Aphanomyces genome sequencing and annotation.</title>
        <authorList>
            <person name="Minardi D."/>
            <person name="Oidtmann B."/>
            <person name="Van Der Giezen M."/>
            <person name="Studholme D.J."/>
        </authorList>
    </citation>
    <scope>NUCLEOTIDE SEQUENCE [LARGE SCALE GENOMIC DNA]</scope>
    <source>
        <strain evidence="2 3">Kv</strain>
    </source>
</reference>
<feature type="compositionally biased region" description="Polar residues" evidence="1">
    <location>
        <begin position="281"/>
        <end position="292"/>
    </location>
</feature>
<protein>
    <submittedName>
        <fullName evidence="2">Uncharacterized protein</fullName>
    </submittedName>
</protein>
<evidence type="ECO:0000313" key="3">
    <source>
        <dbReference type="Proteomes" id="UP000265427"/>
    </source>
</evidence>
<name>A0A397BDF8_APHAT</name>
<feature type="region of interest" description="Disordered" evidence="1">
    <location>
        <begin position="183"/>
        <end position="213"/>
    </location>
</feature>
<feature type="compositionally biased region" description="Polar residues" evidence="1">
    <location>
        <begin position="195"/>
        <end position="204"/>
    </location>
</feature>
<comment type="caution">
    <text evidence="2">The sequence shown here is derived from an EMBL/GenBank/DDBJ whole genome shotgun (WGS) entry which is preliminary data.</text>
</comment>
<evidence type="ECO:0000313" key="2">
    <source>
        <dbReference type="EMBL" id="RHY18621.1"/>
    </source>
</evidence>
<organism evidence="2 3">
    <name type="scientific">Aphanomyces astaci</name>
    <name type="common">Crayfish plague agent</name>
    <dbReference type="NCBI Taxonomy" id="112090"/>
    <lineage>
        <taxon>Eukaryota</taxon>
        <taxon>Sar</taxon>
        <taxon>Stramenopiles</taxon>
        <taxon>Oomycota</taxon>
        <taxon>Saprolegniomycetes</taxon>
        <taxon>Saprolegniales</taxon>
        <taxon>Verrucalvaceae</taxon>
        <taxon>Aphanomyces</taxon>
    </lineage>
</organism>
<dbReference type="AlphaFoldDB" id="A0A397BDF8"/>
<dbReference type="VEuPathDB" id="FungiDB:H257_00979"/>
<gene>
    <name evidence="2" type="ORF">DYB36_010270</name>
</gene>
<evidence type="ECO:0000256" key="1">
    <source>
        <dbReference type="SAM" id="MobiDB-lite"/>
    </source>
</evidence>
<dbReference type="Proteomes" id="UP000265427">
    <property type="component" value="Unassembled WGS sequence"/>
</dbReference>
<proteinExistence type="predicted"/>
<sequence>MTTLQQPDGPRYASVSEQLLEMSLNKSTSGKLDRHALEKRLMELQGDVSRLDVQRSVRTATVPTKLVKSHSLTTTFKPKTTQKQQPHATKPSKSTIPGSRMGNLIRLQSDLHAANIANDQLRFDLDQLRRTVDAHTAKLRDYATLQTSFHQLKAHCASLQQSLDLSETIRHRQKKIIADLKAHGTTPTTTTTSTLHSDNSNNEQLNDEDEPMQGGWPQYTSMARSPANGRLPPPPISLVTSHRVKKKAAKKARNQTVNHHVTCSQGIRRATNSNNNNNSSFLAPTQASQQRLADTKQFKQLQKRQR</sequence>
<feature type="compositionally biased region" description="Low complexity" evidence="1">
    <location>
        <begin position="78"/>
        <end position="91"/>
    </location>
</feature>
<feature type="region of interest" description="Disordered" evidence="1">
    <location>
        <begin position="265"/>
        <end position="306"/>
    </location>
</feature>
<feature type="compositionally biased region" description="Low complexity" evidence="1">
    <location>
        <begin position="185"/>
        <end position="194"/>
    </location>
</feature>